<dbReference type="KEGG" id="ccro:CMC5_060170"/>
<sequence>MKHVVWTLILSSVVACSSGADDGGDGDGGEGGSTSSTSSTTSSTDTGTNTSTSDLTEEQRLQIFCEKTMLPQCNAWFTSVDQCLQLMRQTASAVCEERWVKETDCLAETQAADWSCTGFGDPQIAGTRCRDEWGFGSFCRMVVTKAECYGAPCQYNADCPGSARCNEATAHCVEPTAECGALPCQYNSDCPDAFTCNDALEQCVVRD</sequence>
<dbReference type="STRING" id="52.CMC5_060170"/>
<dbReference type="AlphaFoldDB" id="A0A0K1ELV1"/>
<dbReference type="Proteomes" id="UP000067626">
    <property type="component" value="Chromosome"/>
</dbReference>
<protein>
    <submittedName>
        <fullName evidence="2">Uncharacterized protein</fullName>
    </submittedName>
</protein>
<accession>A0A0K1ELV1</accession>
<dbReference type="EMBL" id="CP012159">
    <property type="protein sequence ID" value="AKT41806.1"/>
    <property type="molecule type" value="Genomic_DNA"/>
</dbReference>
<feature type="region of interest" description="Disordered" evidence="1">
    <location>
        <begin position="21"/>
        <end position="54"/>
    </location>
</feature>
<name>A0A0K1ELV1_CHOCO</name>
<dbReference type="OrthoDB" id="9840589at2"/>
<dbReference type="RefSeq" id="WP_156338940.1">
    <property type="nucleotide sequence ID" value="NZ_CP012159.1"/>
</dbReference>
<proteinExistence type="predicted"/>
<evidence type="ECO:0000313" key="3">
    <source>
        <dbReference type="Proteomes" id="UP000067626"/>
    </source>
</evidence>
<keyword evidence="3" id="KW-1185">Reference proteome</keyword>
<gene>
    <name evidence="2" type="ORF">CMC5_060170</name>
</gene>
<reference evidence="2 3" key="1">
    <citation type="submission" date="2015-07" db="EMBL/GenBank/DDBJ databases">
        <title>Genome analysis of myxobacterium Chondromyces crocatus Cm c5 reveals a high potential for natural compound synthesis and the genetic basis for the loss of fruiting body formation.</title>
        <authorList>
            <person name="Zaburannyi N."/>
            <person name="Bunk B."/>
            <person name="Maier J."/>
            <person name="Overmann J."/>
            <person name="Mueller R."/>
        </authorList>
    </citation>
    <scope>NUCLEOTIDE SEQUENCE [LARGE SCALE GENOMIC DNA]</scope>
    <source>
        <strain evidence="2 3">Cm c5</strain>
    </source>
</reference>
<organism evidence="2 3">
    <name type="scientific">Chondromyces crocatus</name>
    <dbReference type="NCBI Taxonomy" id="52"/>
    <lineage>
        <taxon>Bacteria</taxon>
        <taxon>Pseudomonadati</taxon>
        <taxon>Myxococcota</taxon>
        <taxon>Polyangia</taxon>
        <taxon>Polyangiales</taxon>
        <taxon>Polyangiaceae</taxon>
        <taxon>Chondromyces</taxon>
    </lineage>
</organism>
<feature type="compositionally biased region" description="Low complexity" evidence="1">
    <location>
        <begin position="33"/>
        <end position="54"/>
    </location>
</feature>
<evidence type="ECO:0000313" key="2">
    <source>
        <dbReference type="EMBL" id="AKT41806.1"/>
    </source>
</evidence>
<evidence type="ECO:0000256" key="1">
    <source>
        <dbReference type="SAM" id="MobiDB-lite"/>
    </source>
</evidence>
<dbReference type="PROSITE" id="PS51257">
    <property type="entry name" value="PROKAR_LIPOPROTEIN"/>
    <property type="match status" value="1"/>
</dbReference>